<name>A0A833VF51_9POAL</name>
<dbReference type="AlphaFoldDB" id="A0A833VF51"/>
<evidence type="ECO:0000256" key="5">
    <source>
        <dbReference type="ARBA" id="ARBA00022630"/>
    </source>
</evidence>
<keyword evidence="8" id="KW-1133">Transmembrane helix</keyword>
<evidence type="ECO:0000256" key="4">
    <source>
        <dbReference type="ARBA" id="ARBA00011928"/>
    </source>
</evidence>
<dbReference type="PANTHER" id="PTHR13878">
    <property type="entry name" value="GULONOLACTONE OXIDASE"/>
    <property type="match status" value="1"/>
</dbReference>
<dbReference type="Gene3D" id="3.40.462.10">
    <property type="entry name" value="FAD-linked oxidases, C-terminal domain"/>
    <property type="match status" value="1"/>
</dbReference>
<keyword evidence="8" id="KW-0812">Transmembrane</keyword>
<comment type="caution">
    <text evidence="10">The sequence shown here is derived from an EMBL/GenBank/DDBJ whole genome shotgun (WGS) entry which is preliminary data.</text>
</comment>
<keyword evidence="7" id="KW-0560">Oxidoreductase</keyword>
<dbReference type="EMBL" id="SWLB01000025">
    <property type="protein sequence ID" value="KAF3322289.1"/>
    <property type="molecule type" value="Genomic_DNA"/>
</dbReference>
<evidence type="ECO:0000313" key="10">
    <source>
        <dbReference type="EMBL" id="KAF3322289.1"/>
    </source>
</evidence>
<feature type="transmembrane region" description="Helical" evidence="8">
    <location>
        <begin position="6"/>
        <end position="26"/>
    </location>
</feature>
<dbReference type="SUPFAM" id="SSF55103">
    <property type="entry name" value="FAD-linked oxidases, C-terminal domain"/>
    <property type="match status" value="1"/>
</dbReference>
<evidence type="ECO:0000256" key="2">
    <source>
        <dbReference type="ARBA" id="ARBA00005466"/>
    </source>
</evidence>
<keyword evidence="6" id="KW-0274">FAD</keyword>
<dbReference type="Proteomes" id="UP000623129">
    <property type="component" value="Unassembled WGS sequence"/>
</dbReference>
<dbReference type="Gene3D" id="3.30.43.10">
    <property type="entry name" value="Uridine Diphospho-n-acetylenolpyruvylglucosamine Reductase, domain 2"/>
    <property type="match status" value="1"/>
</dbReference>
<sequence length="519" mass="58304">MDISLLYNKVNAFILLLILSCPYTIIQKPIDFASLNLIQTTNTASTDFGRIKFNAPASVLKPQTPKDIAFLLSFLSISSFPQVSVSARGAGHSIHGQAQALDGIVIEMSSLPRDIKVNKNVKMERGLMISYVDVSGGALWIDVLKESLKFGLAPRSWTDYLYLTIGGTLSNGGISGQTFKYGPQIANVLQLDVVTGKGEMVTCSPTKSSELFYAVLGGLGQFGIITRARILLQDAPEKVRWQRAFYDDFDTFTEDQEILISMPELIDYVEGFVVLNEHSLKSSSVAFPANLNFNPKFVLNGRFKVYYCIEFAIHDNQAEGIKVEKVVEEFAQKLSYMQSHLYSVEISYFDFLNRVSMEEQSLRNRGLWEVPHPWLNLFVPRSGIKKFMDLLMENISPNEFEGPILVYPLLSDKWNTNASVALPQAIESRTDRVMYVVGMLRSINPTVCESDCLNKILRKHRYIALTATGPHIGAKQYLAHHPSPVDWHSHFGSKWIRFAERKARFDPLHILGPGQGIFS</sequence>
<comment type="subunit">
    <text evidence="3">Monomer.</text>
</comment>
<evidence type="ECO:0000256" key="1">
    <source>
        <dbReference type="ARBA" id="ARBA00001974"/>
    </source>
</evidence>
<evidence type="ECO:0000256" key="3">
    <source>
        <dbReference type="ARBA" id="ARBA00011245"/>
    </source>
</evidence>
<evidence type="ECO:0000256" key="7">
    <source>
        <dbReference type="ARBA" id="ARBA00023002"/>
    </source>
</evidence>
<evidence type="ECO:0000313" key="11">
    <source>
        <dbReference type="Proteomes" id="UP000623129"/>
    </source>
</evidence>
<dbReference type="PANTHER" id="PTHR13878:SF107">
    <property type="entry name" value="CYTOKININ DEHYDROGENASE 3"/>
    <property type="match status" value="1"/>
</dbReference>
<dbReference type="InterPro" id="IPR016169">
    <property type="entry name" value="FAD-bd_PCMH_sub2"/>
</dbReference>
<dbReference type="Gene3D" id="3.30.465.10">
    <property type="match status" value="1"/>
</dbReference>
<dbReference type="EC" id="1.5.99.12" evidence="4"/>
<dbReference type="GO" id="GO:0019139">
    <property type="term" value="F:cytokinin dehydrogenase activity"/>
    <property type="evidence" value="ECO:0007669"/>
    <property type="project" value="UniProtKB-EC"/>
</dbReference>
<evidence type="ECO:0000256" key="8">
    <source>
        <dbReference type="SAM" id="Phobius"/>
    </source>
</evidence>
<keyword evidence="11" id="KW-1185">Reference proteome</keyword>
<dbReference type="InterPro" id="IPR036318">
    <property type="entry name" value="FAD-bd_PCMH-like_sf"/>
</dbReference>
<dbReference type="InterPro" id="IPR016167">
    <property type="entry name" value="FAD-bd_PCMH_sub1"/>
</dbReference>
<dbReference type="Pfam" id="PF09265">
    <property type="entry name" value="Cytokin-bind"/>
    <property type="match status" value="1"/>
</dbReference>
<gene>
    <name evidence="10" type="ORF">FCM35_KLT13430</name>
</gene>
<keyword evidence="5" id="KW-0285">Flavoprotein</keyword>
<comment type="similarity">
    <text evidence="2">Belongs to the oxygen-dependent FAD-linked oxidoreductase family.</text>
</comment>
<dbReference type="GO" id="GO:0071949">
    <property type="term" value="F:FAD binding"/>
    <property type="evidence" value="ECO:0007669"/>
    <property type="project" value="InterPro"/>
</dbReference>
<dbReference type="InterPro" id="IPR006094">
    <property type="entry name" value="Oxid_FAD_bind_N"/>
</dbReference>
<dbReference type="PROSITE" id="PS51387">
    <property type="entry name" value="FAD_PCMH"/>
    <property type="match status" value="1"/>
</dbReference>
<reference evidence="10" key="1">
    <citation type="submission" date="2020-01" db="EMBL/GenBank/DDBJ databases">
        <title>Genome sequence of Kobresia littledalei, the first chromosome-level genome in the family Cyperaceae.</title>
        <authorList>
            <person name="Qu G."/>
        </authorList>
    </citation>
    <scope>NUCLEOTIDE SEQUENCE</scope>
    <source>
        <strain evidence="10">C.B.Clarke</strain>
        <tissue evidence="10">Leaf</tissue>
    </source>
</reference>
<dbReference type="InterPro" id="IPR016170">
    <property type="entry name" value="Cytok_DH_C_sf"/>
</dbReference>
<protein>
    <recommendedName>
        <fullName evidence="4">cytokinin dehydrogenase</fullName>
        <ecNumber evidence="4">1.5.99.12</ecNumber>
    </recommendedName>
</protein>
<dbReference type="Pfam" id="PF01565">
    <property type="entry name" value="FAD_binding_4"/>
    <property type="match status" value="1"/>
</dbReference>
<dbReference type="OrthoDB" id="415825at2759"/>
<organism evidence="10 11">
    <name type="scientific">Carex littledalei</name>
    <dbReference type="NCBI Taxonomy" id="544730"/>
    <lineage>
        <taxon>Eukaryota</taxon>
        <taxon>Viridiplantae</taxon>
        <taxon>Streptophyta</taxon>
        <taxon>Embryophyta</taxon>
        <taxon>Tracheophyta</taxon>
        <taxon>Spermatophyta</taxon>
        <taxon>Magnoliopsida</taxon>
        <taxon>Liliopsida</taxon>
        <taxon>Poales</taxon>
        <taxon>Cyperaceae</taxon>
        <taxon>Cyperoideae</taxon>
        <taxon>Cariceae</taxon>
        <taxon>Carex</taxon>
        <taxon>Carex subgen. Euthyceras</taxon>
    </lineage>
</organism>
<dbReference type="InterPro" id="IPR015345">
    <property type="entry name" value="Cytokinin_DH_FAD/cytokin-bd"/>
</dbReference>
<comment type="cofactor">
    <cofactor evidence="1">
        <name>FAD</name>
        <dbReference type="ChEBI" id="CHEBI:57692"/>
    </cofactor>
</comment>
<accession>A0A833VF51</accession>
<dbReference type="SUPFAM" id="SSF56176">
    <property type="entry name" value="FAD-binding/transporter-associated domain-like"/>
    <property type="match status" value="1"/>
</dbReference>
<proteinExistence type="inferred from homology"/>
<keyword evidence="8" id="KW-0472">Membrane</keyword>
<feature type="domain" description="FAD-binding PCMH-type" evidence="9">
    <location>
        <begin position="52"/>
        <end position="235"/>
    </location>
</feature>
<evidence type="ECO:0000256" key="6">
    <source>
        <dbReference type="ARBA" id="ARBA00022827"/>
    </source>
</evidence>
<dbReference type="GO" id="GO:0009690">
    <property type="term" value="P:cytokinin metabolic process"/>
    <property type="evidence" value="ECO:0007669"/>
    <property type="project" value="InterPro"/>
</dbReference>
<evidence type="ECO:0000259" key="9">
    <source>
        <dbReference type="PROSITE" id="PS51387"/>
    </source>
</evidence>
<dbReference type="InterPro" id="IPR016164">
    <property type="entry name" value="FAD-linked_Oxase-like_C"/>
</dbReference>
<dbReference type="InterPro" id="IPR050432">
    <property type="entry name" value="FAD-linked_Oxidoreductases_BP"/>
</dbReference>
<dbReference type="InterPro" id="IPR016166">
    <property type="entry name" value="FAD-bd_PCMH"/>
</dbReference>